<dbReference type="InterPro" id="IPR050741">
    <property type="entry name" value="Acyl-CoA_dehydrogenase"/>
</dbReference>
<organism evidence="11 13">
    <name type="scientific">Sphingosinicella microcystinivorans</name>
    <dbReference type="NCBI Taxonomy" id="335406"/>
    <lineage>
        <taxon>Bacteria</taxon>
        <taxon>Pseudomonadati</taxon>
        <taxon>Pseudomonadota</taxon>
        <taxon>Alphaproteobacteria</taxon>
        <taxon>Sphingomonadales</taxon>
        <taxon>Sphingosinicellaceae</taxon>
        <taxon>Sphingosinicella</taxon>
    </lineage>
</organism>
<dbReference type="Gene3D" id="1.20.140.10">
    <property type="entry name" value="Butyryl-CoA Dehydrogenase, subunit A, domain 3"/>
    <property type="match status" value="1"/>
</dbReference>
<comment type="similarity">
    <text evidence="2 7">Belongs to the acyl-CoA dehydrogenase family.</text>
</comment>
<dbReference type="InterPro" id="IPR006091">
    <property type="entry name" value="Acyl-CoA_Oxase/DH_mid-dom"/>
</dbReference>
<dbReference type="InterPro" id="IPR006089">
    <property type="entry name" value="Acyl-CoA_DH_CS"/>
</dbReference>
<dbReference type="GO" id="GO:0050660">
    <property type="term" value="F:flavin adenine dinucleotide binding"/>
    <property type="evidence" value="ECO:0007669"/>
    <property type="project" value="InterPro"/>
</dbReference>
<dbReference type="EMBL" id="RBWX01000010">
    <property type="protein sequence ID" value="RKS86328.1"/>
    <property type="molecule type" value="Genomic_DNA"/>
</dbReference>
<feature type="domain" description="Acyl-CoA dehydrogenase/oxidase N-terminal" evidence="10">
    <location>
        <begin position="21"/>
        <end position="126"/>
    </location>
</feature>
<dbReference type="PANTHER" id="PTHR48083:SF2">
    <property type="entry name" value="MEDIUM-CHAIN SPECIFIC ACYL-COA DEHYDROGENASE, MITOCHONDRIAL"/>
    <property type="match status" value="1"/>
</dbReference>
<dbReference type="CDD" id="cd00567">
    <property type="entry name" value="ACAD"/>
    <property type="match status" value="1"/>
</dbReference>
<dbReference type="SUPFAM" id="SSF56645">
    <property type="entry name" value="Acyl-CoA dehydrogenase NM domain-like"/>
    <property type="match status" value="1"/>
</dbReference>
<dbReference type="AlphaFoldDB" id="A0AAD1DAR6"/>
<dbReference type="InterPro" id="IPR013786">
    <property type="entry name" value="AcylCoA_DH/ox_N"/>
</dbReference>
<reference evidence="11 13" key="1">
    <citation type="submission" date="2018-06" db="EMBL/GenBank/DDBJ databases">
        <title>Complete Genome Sequence of the Microcystin-Degrading Bacterium Sphingosinicella microcystinivorans Strain B-9.</title>
        <authorList>
            <person name="Jin H."/>
            <person name="Nishizawa T."/>
            <person name="Guo Y."/>
            <person name="Nishizawa A."/>
            <person name="Park H."/>
            <person name="Kato H."/>
            <person name="Tsuji K."/>
            <person name="Harada K."/>
        </authorList>
    </citation>
    <scope>NUCLEOTIDE SEQUENCE [LARGE SCALE GENOMIC DNA]</scope>
    <source>
        <strain evidence="11 13">B9</strain>
    </source>
</reference>
<dbReference type="Proteomes" id="UP000275727">
    <property type="component" value="Chromosome"/>
</dbReference>
<evidence type="ECO:0000313" key="12">
    <source>
        <dbReference type="EMBL" id="RKS86328.1"/>
    </source>
</evidence>
<dbReference type="EMBL" id="AP018711">
    <property type="protein sequence ID" value="BBE35626.1"/>
    <property type="molecule type" value="Genomic_DNA"/>
</dbReference>
<evidence type="ECO:0000313" key="13">
    <source>
        <dbReference type="Proteomes" id="UP000275727"/>
    </source>
</evidence>
<dbReference type="InterPro" id="IPR046373">
    <property type="entry name" value="Acyl-CoA_Oxase/DH_mid-dom_sf"/>
</dbReference>
<comment type="cofactor">
    <cofactor evidence="1 7">
        <name>FAD</name>
        <dbReference type="ChEBI" id="CHEBI:57692"/>
    </cofactor>
</comment>
<evidence type="ECO:0000256" key="6">
    <source>
        <dbReference type="ARBA" id="ARBA00023002"/>
    </source>
</evidence>
<dbReference type="InterPro" id="IPR036250">
    <property type="entry name" value="AcylCo_DH-like_C"/>
</dbReference>
<evidence type="ECO:0000256" key="3">
    <source>
        <dbReference type="ARBA" id="ARBA00019125"/>
    </source>
</evidence>
<proteinExistence type="inferred from homology"/>
<keyword evidence="6 7" id="KW-0560">Oxidoreductase</keyword>
<evidence type="ECO:0000256" key="1">
    <source>
        <dbReference type="ARBA" id="ARBA00001974"/>
    </source>
</evidence>
<dbReference type="InterPro" id="IPR009100">
    <property type="entry name" value="AcylCoA_DH/oxidase_NM_dom_sf"/>
</dbReference>
<dbReference type="FunFam" id="2.40.110.10:FF:000002">
    <property type="entry name" value="Acyl-CoA dehydrogenase fadE12"/>
    <property type="match status" value="1"/>
</dbReference>
<evidence type="ECO:0000259" key="8">
    <source>
        <dbReference type="Pfam" id="PF00441"/>
    </source>
</evidence>
<evidence type="ECO:0000256" key="5">
    <source>
        <dbReference type="ARBA" id="ARBA00022827"/>
    </source>
</evidence>
<dbReference type="Pfam" id="PF02771">
    <property type="entry name" value="Acyl-CoA_dh_N"/>
    <property type="match status" value="1"/>
</dbReference>
<dbReference type="InterPro" id="IPR009075">
    <property type="entry name" value="AcylCo_DH/oxidase_C"/>
</dbReference>
<sequence length="391" mass="42019">MSEAVTDQHWALWDWPFFEPRHHELAKAVTAWAQAEHHKAEIADFSEKCRAIVASLGAADFLKYLIPDEGAPFDVRSLCLIREALTYEEALFDAMFTMQGIGTLAIQNYGTPEQKQRYLPRCRSGEAVAAFALTEPDGGSDVAATTTTAERVAGGWVLNGAKTLISNAGFADHYLVIARTGEAPGSRGLSVFLVDADTPGLECSDPIEFIAEHPAASMTFTDCRIPADALIGEAGQGFKVAMGAFDIFRPSVGAAGVGLARRAMGEALKRARARELFGKKMGELQGVQMGLADMASDIDTAALTVYRAAWVHDVRGDATPYHACMAKLVASEAAGRVVDRAVQLCGGAGVTRGNLVEKLYREARPMRIYEGASEVQKLVVGRHLIAGKMRG</sequence>
<dbReference type="FunFam" id="1.20.140.10:FF:000001">
    <property type="entry name" value="Acyl-CoA dehydrogenase"/>
    <property type="match status" value="1"/>
</dbReference>
<keyword evidence="4 7" id="KW-0285">Flavoprotein</keyword>
<name>A0AAD1DAR6_SPHMI</name>
<dbReference type="GO" id="GO:0033539">
    <property type="term" value="P:fatty acid beta-oxidation using acyl-CoA dehydrogenase"/>
    <property type="evidence" value="ECO:0007669"/>
    <property type="project" value="TreeGrafter"/>
</dbReference>
<protein>
    <recommendedName>
        <fullName evidence="3">Medium-chain specific acyl-CoA dehydrogenase, mitochondrial</fullName>
    </recommendedName>
</protein>
<dbReference type="GO" id="GO:0003995">
    <property type="term" value="F:acyl-CoA dehydrogenase activity"/>
    <property type="evidence" value="ECO:0007669"/>
    <property type="project" value="InterPro"/>
</dbReference>
<dbReference type="Pfam" id="PF00441">
    <property type="entry name" value="Acyl-CoA_dh_1"/>
    <property type="match status" value="1"/>
</dbReference>
<reference evidence="12 14" key="2">
    <citation type="submission" date="2018-10" db="EMBL/GenBank/DDBJ databases">
        <title>Genomic Encyclopedia of Type Strains, Phase IV (KMG-IV): sequencing the most valuable type-strain genomes for metagenomic binning, comparative biology and taxonomic classification.</title>
        <authorList>
            <person name="Goeker M."/>
        </authorList>
    </citation>
    <scope>NUCLEOTIDE SEQUENCE [LARGE SCALE GENOMIC DNA]</scope>
    <source>
        <strain evidence="12 14">DSM 19791</strain>
    </source>
</reference>
<evidence type="ECO:0000313" key="11">
    <source>
        <dbReference type="EMBL" id="BBE35626.1"/>
    </source>
</evidence>
<accession>A0AAD1DAR6</accession>
<evidence type="ECO:0000256" key="2">
    <source>
        <dbReference type="ARBA" id="ARBA00009347"/>
    </source>
</evidence>
<feature type="domain" description="Acyl-CoA oxidase/dehydrogenase middle" evidence="9">
    <location>
        <begin position="130"/>
        <end position="222"/>
    </location>
</feature>
<dbReference type="Gene3D" id="1.10.540.10">
    <property type="entry name" value="Acyl-CoA dehydrogenase/oxidase, N-terminal domain"/>
    <property type="match status" value="1"/>
</dbReference>
<dbReference type="RefSeq" id="WP_121052660.1">
    <property type="nucleotide sequence ID" value="NZ_AP018711.1"/>
</dbReference>
<dbReference type="PROSITE" id="PS00072">
    <property type="entry name" value="ACYL_COA_DH_1"/>
    <property type="match status" value="1"/>
</dbReference>
<dbReference type="KEGG" id="smic:SmB9_32840"/>
<dbReference type="InterPro" id="IPR037069">
    <property type="entry name" value="AcylCoA_DH/ox_N_sf"/>
</dbReference>
<keyword evidence="5 7" id="KW-0274">FAD</keyword>
<dbReference type="SUPFAM" id="SSF47203">
    <property type="entry name" value="Acyl-CoA dehydrogenase C-terminal domain-like"/>
    <property type="match status" value="1"/>
</dbReference>
<dbReference type="GO" id="GO:0005737">
    <property type="term" value="C:cytoplasm"/>
    <property type="evidence" value="ECO:0007669"/>
    <property type="project" value="TreeGrafter"/>
</dbReference>
<dbReference type="Pfam" id="PF02770">
    <property type="entry name" value="Acyl-CoA_dh_M"/>
    <property type="match status" value="1"/>
</dbReference>
<evidence type="ECO:0000259" key="9">
    <source>
        <dbReference type="Pfam" id="PF02770"/>
    </source>
</evidence>
<dbReference type="Gene3D" id="2.40.110.10">
    <property type="entry name" value="Butyryl-CoA Dehydrogenase, subunit A, domain 2"/>
    <property type="match status" value="1"/>
</dbReference>
<evidence type="ECO:0000256" key="4">
    <source>
        <dbReference type="ARBA" id="ARBA00022630"/>
    </source>
</evidence>
<evidence type="ECO:0000256" key="7">
    <source>
        <dbReference type="RuleBase" id="RU362125"/>
    </source>
</evidence>
<dbReference type="PANTHER" id="PTHR48083">
    <property type="entry name" value="MEDIUM-CHAIN SPECIFIC ACYL-COA DEHYDROGENASE, MITOCHONDRIAL-RELATED"/>
    <property type="match status" value="1"/>
</dbReference>
<feature type="domain" description="Acyl-CoA dehydrogenase/oxidase C-terminal" evidence="8">
    <location>
        <begin position="235"/>
        <end position="384"/>
    </location>
</feature>
<keyword evidence="14" id="KW-1185">Reference proteome</keyword>
<evidence type="ECO:0000313" key="14">
    <source>
        <dbReference type="Proteomes" id="UP000276029"/>
    </source>
</evidence>
<evidence type="ECO:0000259" key="10">
    <source>
        <dbReference type="Pfam" id="PF02771"/>
    </source>
</evidence>
<gene>
    <name evidence="12" type="ORF">DFR51_3031</name>
    <name evidence="11" type="ORF">SmB9_32840</name>
</gene>
<dbReference type="Proteomes" id="UP000276029">
    <property type="component" value="Unassembled WGS sequence"/>
</dbReference>